<comment type="similarity">
    <text evidence="1 3">Belongs to the short-chain dehydrogenases/reductases (SDR) family.</text>
</comment>
<sequence length="267" mass="28909">MSKVILVTGASYGFGQKIAAHLAARGHLVFGTSRRQLLDQDKVRMLQLDVTDDASVSNAVAQVINAAGRLDVLINNAGVGLCGAVEDTSLEEAQWQLNTNFFGPVRMIRAVLPQMRSQGSGRIITVSSLAGLAGMPFQPFYSASKYAIEGLNEALRLELSGSGIDATTINPGDFKTGFTDARVFARQARAGHNAHQLEKTLAIYVRDEQQGSGADQVAQLAVRLVEQAKLDVRYPVGAWGQRAGIFAKRLMPARLFERLMKSTYSLK</sequence>
<dbReference type="InterPro" id="IPR020904">
    <property type="entry name" value="Sc_DH/Rdtase_CS"/>
</dbReference>
<dbReference type="PROSITE" id="PS00061">
    <property type="entry name" value="ADH_SHORT"/>
    <property type="match status" value="1"/>
</dbReference>
<dbReference type="Proteomes" id="UP000243232">
    <property type="component" value="Chromosome I"/>
</dbReference>
<dbReference type="RefSeq" id="WP_090194082.1">
    <property type="nucleotide sequence ID" value="NZ_LT629785.1"/>
</dbReference>
<evidence type="ECO:0000256" key="3">
    <source>
        <dbReference type="RuleBase" id="RU000363"/>
    </source>
</evidence>
<dbReference type="InterPro" id="IPR051911">
    <property type="entry name" value="SDR_oxidoreductase"/>
</dbReference>
<dbReference type="PANTHER" id="PTHR43976">
    <property type="entry name" value="SHORT CHAIN DEHYDROGENASE"/>
    <property type="match status" value="1"/>
</dbReference>
<evidence type="ECO:0000256" key="1">
    <source>
        <dbReference type="ARBA" id="ARBA00006484"/>
    </source>
</evidence>
<dbReference type="STRING" id="364197.SAMN05216296_1653"/>
<dbReference type="InterPro" id="IPR002347">
    <property type="entry name" value="SDR_fam"/>
</dbReference>
<name>A0A1H2FL27_9PSED</name>
<reference evidence="6" key="1">
    <citation type="submission" date="2016-10" db="EMBL/GenBank/DDBJ databases">
        <authorList>
            <person name="Varghese N."/>
            <person name="Submissions S."/>
        </authorList>
    </citation>
    <scope>NUCLEOTIDE SEQUENCE [LARGE SCALE GENOMIC DNA]</scope>
    <source>
        <strain evidence="6">DSM 17875</strain>
    </source>
</reference>
<dbReference type="GO" id="GO:0016491">
    <property type="term" value="F:oxidoreductase activity"/>
    <property type="evidence" value="ECO:0007669"/>
    <property type="project" value="UniProtKB-KW"/>
</dbReference>
<dbReference type="PRINTS" id="PR00080">
    <property type="entry name" value="SDRFAMILY"/>
</dbReference>
<dbReference type="PANTHER" id="PTHR43976:SF16">
    <property type="entry name" value="SHORT-CHAIN DEHYDROGENASE_REDUCTASE FAMILY PROTEIN"/>
    <property type="match status" value="1"/>
</dbReference>
<gene>
    <name evidence="5" type="ORF">SAMN05216296_1653</name>
</gene>
<dbReference type="AlphaFoldDB" id="A0A1H2FL27"/>
<dbReference type="InterPro" id="IPR057326">
    <property type="entry name" value="KR_dom"/>
</dbReference>
<dbReference type="CDD" id="cd05374">
    <property type="entry name" value="17beta-HSD-like_SDR_c"/>
    <property type="match status" value="1"/>
</dbReference>
<evidence type="ECO:0000259" key="4">
    <source>
        <dbReference type="SMART" id="SM00822"/>
    </source>
</evidence>
<dbReference type="EMBL" id="LT629785">
    <property type="protein sequence ID" value="SDU07979.1"/>
    <property type="molecule type" value="Genomic_DNA"/>
</dbReference>
<organism evidence="5 6">
    <name type="scientific">Pseudomonas pohangensis</name>
    <dbReference type="NCBI Taxonomy" id="364197"/>
    <lineage>
        <taxon>Bacteria</taxon>
        <taxon>Pseudomonadati</taxon>
        <taxon>Pseudomonadota</taxon>
        <taxon>Gammaproteobacteria</taxon>
        <taxon>Pseudomonadales</taxon>
        <taxon>Pseudomonadaceae</taxon>
        <taxon>Pseudomonas</taxon>
    </lineage>
</organism>
<dbReference type="SMART" id="SM00822">
    <property type="entry name" value="PKS_KR"/>
    <property type="match status" value="1"/>
</dbReference>
<proteinExistence type="inferred from homology"/>
<dbReference type="SUPFAM" id="SSF51735">
    <property type="entry name" value="NAD(P)-binding Rossmann-fold domains"/>
    <property type="match status" value="1"/>
</dbReference>
<keyword evidence="6" id="KW-1185">Reference proteome</keyword>
<evidence type="ECO:0000313" key="5">
    <source>
        <dbReference type="EMBL" id="SDU07979.1"/>
    </source>
</evidence>
<feature type="domain" description="Ketoreductase" evidence="4">
    <location>
        <begin position="3"/>
        <end position="174"/>
    </location>
</feature>
<dbReference type="Pfam" id="PF00106">
    <property type="entry name" value="adh_short"/>
    <property type="match status" value="1"/>
</dbReference>
<keyword evidence="2" id="KW-0560">Oxidoreductase</keyword>
<evidence type="ECO:0000256" key="2">
    <source>
        <dbReference type="ARBA" id="ARBA00023002"/>
    </source>
</evidence>
<dbReference type="PRINTS" id="PR00081">
    <property type="entry name" value="GDHRDH"/>
</dbReference>
<accession>A0A1H2FL27</accession>
<evidence type="ECO:0000313" key="6">
    <source>
        <dbReference type="Proteomes" id="UP000243232"/>
    </source>
</evidence>
<dbReference type="InterPro" id="IPR036291">
    <property type="entry name" value="NAD(P)-bd_dom_sf"/>
</dbReference>
<dbReference type="Gene3D" id="3.40.50.720">
    <property type="entry name" value="NAD(P)-binding Rossmann-like Domain"/>
    <property type="match status" value="1"/>
</dbReference>
<dbReference type="OrthoDB" id="9775296at2"/>
<protein>
    <submittedName>
        <fullName evidence="5">Short-chain dehydrogenase</fullName>
    </submittedName>
</protein>